<evidence type="ECO:0000313" key="10">
    <source>
        <dbReference type="EMBL" id="PZM15017.1"/>
    </source>
</evidence>
<organism evidence="10 11">
    <name type="scientific">Rhizobium tubonense</name>
    <dbReference type="NCBI Taxonomy" id="484088"/>
    <lineage>
        <taxon>Bacteria</taxon>
        <taxon>Pseudomonadati</taxon>
        <taxon>Pseudomonadota</taxon>
        <taxon>Alphaproteobacteria</taxon>
        <taxon>Hyphomicrobiales</taxon>
        <taxon>Rhizobiaceae</taxon>
        <taxon>Rhizobium/Agrobacterium group</taxon>
        <taxon>Rhizobium</taxon>
    </lineage>
</organism>
<dbReference type="SUPFAM" id="SSF54719">
    <property type="entry name" value="Fe,Mn superoxide dismutase (SOD), C-terminal domain"/>
    <property type="match status" value="1"/>
</dbReference>
<comment type="similarity">
    <text evidence="1 6">Belongs to the iron/manganese superoxide dismutase family.</text>
</comment>
<evidence type="ECO:0000256" key="2">
    <source>
        <dbReference type="ARBA" id="ARBA00012682"/>
    </source>
</evidence>
<dbReference type="AlphaFoldDB" id="A0A2W4CQK2"/>
<evidence type="ECO:0000256" key="4">
    <source>
        <dbReference type="ARBA" id="ARBA00023002"/>
    </source>
</evidence>
<comment type="caution">
    <text evidence="10">The sequence shown here is derived from an EMBL/GenBank/DDBJ whole genome shotgun (WGS) entry which is preliminary data.</text>
</comment>
<evidence type="ECO:0000259" key="9">
    <source>
        <dbReference type="Pfam" id="PF02777"/>
    </source>
</evidence>
<dbReference type="InterPro" id="IPR036314">
    <property type="entry name" value="SOD_C_sf"/>
</dbReference>
<dbReference type="InterPro" id="IPR001189">
    <property type="entry name" value="Mn/Fe_SOD"/>
</dbReference>
<accession>A0A2W4CQK2</accession>
<dbReference type="InterPro" id="IPR019833">
    <property type="entry name" value="Mn/Fe_SOD_BS"/>
</dbReference>
<feature type="domain" description="Manganese/iron superoxide dismutase C-terminal" evidence="9">
    <location>
        <begin position="138"/>
        <end position="238"/>
    </location>
</feature>
<feature type="binding site" evidence="5">
    <location>
        <position position="205"/>
    </location>
    <ligand>
        <name>Mn(2+)</name>
        <dbReference type="ChEBI" id="CHEBI:29035"/>
    </ligand>
</feature>
<dbReference type="RefSeq" id="WP_111159783.1">
    <property type="nucleotide sequence ID" value="NZ_PCDP01000028.1"/>
</dbReference>
<dbReference type="Gene3D" id="1.10.287.990">
    <property type="entry name" value="Fe,Mn superoxide dismutase (SOD) domain"/>
    <property type="match status" value="1"/>
</dbReference>
<comment type="function">
    <text evidence="6">Destroys radicals which are normally produced within the cells and which are toxic to biological systems.</text>
</comment>
<keyword evidence="3 5" id="KW-0479">Metal-binding</keyword>
<gene>
    <name evidence="10" type="ORF">CPY51_08175</name>
</gene>
<dbReference type="PROSITE" id="PS00088">
    <property type="entry name" value="SOD_MN"/>
    <property type="match status" value="1"/>
</dbReference>
<evidence type="ECO:0000256" key="6">
    <source>
        <dbReference type="RuleBase" id="RU000414"/>
    </source>
</evidence>
<dbReference type="EC" id="1.15.1.1" evidence="2 6"/>
<dbReference type="PANTHER" id="PTHR43595:SF2">
    <property type="entry name" value="SMALL RIBOSOMAL SUBUNIT PROTEIN MS42"/>
    <property type="match status" value="1"/>
</dbReference>
<dbReference type="Pfam" id="PF02777">
    <property type="entry name" value="Sod_Fe_C"/>
    <property type="match status" value="1"/>
</dbReference>
<keyword evidence="4 6" id="KW-0560">Oxidoreductase</keyword>
<proteinExistence type="inferred from homology"/>
<dbReference type="OrthoDB" id="9803125at2"/>
<dbReference type="Gene3D" id="3.55.40.20">
    <property type="entry name" value="Iron/manganese superoxide dismutase, C-terminal domain"/>
    <property type="match status" value="1"/>
</dbReference>
<sequence>MTTISRRSLLVAAAGATAFAAASRTTVAQQSHDNANAVDAGTPFVLPPLPYATNALEPHIDVQTMELHHGKHHASYVNNLNEVAKTAPQIAEHPMEYVLAHLNQVPEHIRTTVRNNLGGHVNHSMYWLVMNGNGGKADGEVLQAIERDLGGMEKLQRDFNAAGGGVFGSGWVFVTVNAKGRLAIEASSNQDTPLMDGKRVLFGNDVWEHSYYLRYQNRRPDYLKAWWNLVNWPKVAERYAAAKQGNLTI</sequence>
<protein>
    <recommendedName>
        <fullName evidence="2 6">Superoxide dismutase</fullName>
        <ecNumber evidence="2 6">1.15.1.1</ecNumber>
    </recommendedName>
</protein>
<dbReference type="EMBL" id="PCDP01000028">
    <property type="protein sequence ID" value="PZM15017.1"/>
    <property type="molecule type" value="Genomic_DNA"/>
</dbReference>
<dbReference type="PRINTS" id="PR01703">
    <property type="entry name" value="MNSODISMTASE"/>
</dbReference>
<feature type="binding site" evidence="5">
    <location>
        <position position="68"/>
    </location>
    <ligand>
        <name>Mn(2+)</name>
        <dbReference type="ChEBI" id="CHEBI:29035"/>
    </ligand>
</feature>
<dbReference type="GO" id="GO:0005737">
    <property type="term" value="C:cytoplasm"/>
    <property type="evidence" value="ECO:0007669"/>
    <property type="project" value="TreeGrafter"/>
</dbReference>
<dbReference type="PANTHER" id="PTHR43595">
    <property type="entry name" value="37S RIBOSOMAL PROTEIN S26, MITOCHONDRIAL"/>
    <property type="match status" value="1"/>
</dbReference>
<evidence type="ECO:0000259" key="8">
    <source>
        <dbReference type="Pfam" id="PF00081"/>
    </source>
</evidence>
<feature type="binding site" evidence="5">
    <location>
        <position position="123"/>
    </location>
    <ligand>
        <name>Mn(2+)</name>
        <dbReference type="ChEBI" id="CHEBI:29035"/>
    </ligand>
</feature>
<dbReference type="PIRSF" id="PIRSF000349">
    <property type="entry name" value="SODismutase"/>
    <property type="match status" value="1"/>
</dbReference>
<feature type="binding site" evidence="5">
    <location>
        <position position="209"/>
    </location>
    <ligand>
        <name>Mn(2+)</name>
        <dbReference type="ChEBI" id="CHEBI:29035"/>
    </ligand>
</feature>
<dbReference type="Proteomes" id="UP000248925">
    <property type="component" value="Unassembled WGS sequence"/>
</dbReference>
<keyword evidence="7" id="KW-0732">Signal</keyword>
<comment type="catalytic activity">
    <reaction evidence="6">
        <text>2 superoxide + 2 H(+) = H2O2 + O2</text>
        <dbReference type="Rhea" id="RHEA:20696"/>
        <dbReference type="ChEBI" id="CHEBI:15378"/>
        <dbReference type="ChEBI" id="CHEBI:15379"/>
        <dbReference type="ChEBI" id="CHEBI:16240"/>
        <dbReference type="ChEBI" id="CHEBI:18421"/>
        <dbReference type="EC" id="1.15.1.1"/>
    </reaction>
</comment>
<dbReference type="InterPro" id="IPR019831">
    <property type="entry name" value="Mn/Fe_SOD_N"/>
</dbReference>
<feature type="domain" description="Manganese/iron superoxide dismutase N-terminal" evidence="8">
    <location>
        <begin position="44"/>
        <end position="130"/>
    </location>
</feature>
<feature type="signal peptide" evidence="7">
    <location>
        <begin position="1"/>
        <end position="20"/>
    </location>
</feature>
<dbReference type="PROSITE" id="PS51318">
    <property type="entry name" value="TAT"/>
    <property type="match status" value="1"/>
</dbReference>
<feature type="chain" id="PRO_5015910677" description="Superoxide dismutase" evidence="7">
    <location>
        <begin position="21"/>
        <end position="249"/>
    </location>
</feature>
<dbReference type="InterPro" id="IPR036324">
    <property type="entry name" value="Mn/Fe_SOD_N_sf"/>
</dbReference>
<evidence type="ECO:0000256" key="7">
    <source>
        <dbReference type="SAM" id="SignalP"/>
    </source>
</evidence>
<keyword evidence="11" id="KW-1185">Reference proteome</keyword>
<dbReference type="InterPro" id="IPR019832">
    <property type="entry name" value="Mn/Fe_SOD_C"/>
</dbReference>
<dbReference type="Pfam" id="PF00081">
    <property type="entry name" value="Sod_Fe_N"/>
    <property type="match status" value="1"/>
</dbReference>
<reference evidence="10 11" key="1">
    <citation type="journal article" date="2018" name="Sci. Rep.">
        <title>Rhizobium tumorigenes sp. nov., a novel plant tumorigenic bacterium isolated from cane gall tumors on thornless blackberry.</title>
        <authorList>
            <person name="Kuzmanovi N."/>
            <person name="Smalla K."/>
            <person name="Gronow S."/>
            <person name="PuBawska J."/>
        </authorList>
    </citation>
    <scope>NUCLEOTIDE SEQUENCE [LARGE SCALE GENOMIC DNA]</scope>
    <source>
        <strain evidence="10 11">CCBAU 85046</strain>
    </source>
</reference>
<dbReference type="GO" id="GO:0046872">
    <property type="term" value="F:metal ion binding"/>
    <property type="evidence" value="ECO:0007669"/>
    <property type="project" value="UniProtKB-KW"/>
</dbReference>
<evidence type="ECO:0000256" key="1">
    <source>
        <dbReference type="ARBA" id="ARBA00008714"/>
    </source>
</evidence>
<dbReference type="GO" id="GO:0004784">
    <property type="term" value="F:superoxide dismutase activity"/>
    <property type="evidence" value="ECO:0007669"/>
    <property type="project" value="UniProtKB-EC"/>
</dbReference>
<dbReference type="SUPFAM" id="SSF46609">
    <property type="entry name" value="Fe,Mn superoxide dismutase (SOD), N-terminal domain"/>
    <property type="match status" value="1"/>
</dbReference>
<evidence type="ECO:0000256" key="3">
    <source>
        <dbReference type="ARBA" id="ARBA00022723"/>
    </source>
</evidence>
<evidence type="ECO:0000256" key="5">
    <source>
        <dbReference type="PIRSR" id="PIRSR000349-1"/>
    </source>
</evidence>
<name>A0A2W4CQK2_9HYPH</name>
<dbReference type="InterPro" id="IPR006311">
    <property type="entry name" value="TAT_signal"/>
</dbReference>
<evidence type="ECO:0000313" key="11">
    <source>
        <dbReference type="Proteomes" id="UP000248925"/>
    </source>
</evidence>